<protein>
    <submittedName>
        <fullName evidence="1">Uncharacterized protein</fullName>
    </submittedName>
</protein>
<dbReference type="InterPro" id="IPR040194">
    <property type="entry name" value="Cwf19-like"/>
</dbReference>
<dbReference type="GO" id="GO:0071014">
    <property type="term" value="C:post-mRNA release spliceosomal complex"/>
    <property type="evidence" value="ECO:0007669"/>
    <property type="project" value="TreeGrafter"/>
</dbReference>
<accession>A0AA41VC72</accession>
<gene>
    <name evidence="1" type="ORF">MKW94_027405</name>
</gene>
<proteinExistence type="predicted"/>
<keyword evidence="2" id="KW-1185">Reference proteome</keyword>
<feature type="non-terminal residue" evidence="1">
    <location>
        <position position="1"/>
    </location>
</feature>
<name>A0AA41VC72_PAPNU</name>
<reference evidence="1" key="1">
    <citation type="submission" date="2022-03" db="EMBL/GenBank/DDBJ databases">
        <title>A functionally conserved STORR gene fusion in Papaver species that diverged 16.8 million years ago.</title>
        <authorList>
            <person name="Catania T."/>
        </authorList>
    </citation>
    <scope>NUCLEOTIDE SEQUENCE</scope>
    <source>
        <strain evidence="1">S-191538</strain>
    </source>
</reference>
<dbReference type="AlphaFoldDB" id="A0AA41VC72"/>
<sequence>RYEGGDKPSFGGDAYCGPRGEHQENLEEIKEVNEEFLDFIEGRSQIPIPTYFIGDYGIGAPKILSIASKEPKNQGFKMDGLRVCENLFWLKGSGKFTLHGLLVVYLSGRHSASAQLFGTYSQDDVDALRAWAEEPGIVDLFLRYPLLFGL</sequence>
<dbReference type="GO" id="GO:0000398">
    <property type="term" value="P:mRNA splicing, via spliceosome"/>
    <property type="evidence" value="ECO:0007669"/>
    <property type="project" value="TreeGrafter"/>
</dbReference>
<dbReference type="Proteomes" id="UP001177140">
    <property type="component" value="Unassembled WGS sequence"/>
</dbReference>
<dbReference type="EMBL" id="JAJJMA010178643">
    <property type="protein sequence ID" value="MCL7037413.1"/>
    <property type="molecule type" value="Genomic_DNA"/>
</dbReference>
<dbReference type="GO" id="GO:0061632">
    <property type="term" value="F:RNA lariat debranching enzyme activator activity"/>
    <property type="evidence" value="ECO:0007669"/>
    <property type="project" value="TreeGrafter"/>
</dbReference>
<feature type="non-terminal residue" evidence="1">
    <location>
        <position position="150"/>
    </location>
</feature>
<evidence type="ECO:0000313" key="1">
    <source>
        <dbReference type="EMBL" id="MCL7037413.1"/>
    </source>
</evidence>
<dbReference type="PANTHER" id="PTHR12072:SF4">
    <property type="entry name" value="CWF19-LIKE PROTEIN 1"/>
    <property type="match status" value="1"/>
</dbReference>
<organism evidence="1 2">
    <name type="scientific">Papaver nudicaule</name>
    <name type="common">Iceland poppy</name>
    <dbReference type="NCBI Taxonomy" id="74823"/>
    <lineage>
        <taxon>Eukaryota</taxon>
        <taxon>Viridiplantae</taxon>
        <taxon>Streptophyta</taxon>
        <taxon>Embryophyta</taxon>
        <taxon>Tracheophyta</taxon>
        <taxon>Spermatophyta</taxon>
        <taxon>Magnoliopsida</taxon>
        <taxon>Ranunculales</taxon>
        <taxon>Papaveraceae</taxon>
        <taxon>Papaveroideae</taxon>
        <taxon>Papaver</taxon>
    </lineage>
</organism>
<comment type="caution">
    <text evidence="1">The sequence shown here is derived from an EMBL/GenBank/DDBJ whole genome shotgun (WGS) entry which is preliminary data.</text>
</comment>
<dbReference type="PANTHER" id="PTHR12072">
    <property type="entry name" value="CWF19, CELL CYCLE CONTROL PROTEIN"/>
    <property type="match status" value="1"/>
</dbReference>
<evidence type="ECO:0000313" key="2">
    <source>
        <dbReference type="Proteomes" id="UP001177140"/>
    </source>
</evidence>